<sequence>MRPFSTIVFDSHLNKQSVVGLWTQIKSRQIEILLASAFKIMFCFSAGVSLIQVSADRDPNFPAVDNIDALLSEPSMMTLPRANLIFQAPLTLFIIPYILASPLITVFSPSLSVRRANPTTNEMITVPKLDLATDKVLHDFTEQALHYGPVTNTWDRATLITLLSNTPVGWLIPAGCAPQVRPDQIDDGVDNSRRFVSCVFRNPPAAYLQAYDTATTSTGQAAVNFTTQDPFAGAGGADASVPTDQYVWTIAFVPYSASNVKNGALVNAAGTGGGIYTADGANTVGSEGVSYAPSIGANVQSFAMLDALNNILSGSITRSFIQFETGAITVAASVPSTASVYYFNRTTLSATYLTALVLLLVISILSLFALVADGEPSATKFSAMLAATRSTQLLPVADAVRTNPERVGWARLLFGEVPICRGRELV</sequence>
<name>A0AAD7GRG9_MYCRO</name>
<feature type="transmembrane region" description="Helical" evidence="1">
    <location>
        <begin position="84"/>
        <end position="107"/>
    </location>
</feature>
<protein>
    <submittedName>
        <fullName evidence="2">Uncharacterized protein</fullName>
    </submittedName>
</protein>
<accession>A0AAD7GRG9</accession>
<keyword evidence="1" id="KW-0472">Membrane</keyword>
<proteinExistence type="predicted"/>
<organism evidence="2 3">
    <name type="scientific">Mycena rosella</name>
    <name type="common">Pink bonnet</name>
    <name type="synonym">Agaricus rosellus</name>
    <dbReference type="NCBI Taxonomy" id="1033263"/>
    <lineage>
        <taxon>Eukaryota</taxon>
        <taxon>Fungi</taxon>
        <taxon>Dikarya</taxon>
        <taxon>Basidiomycota</taxon>
        <taxon>Agaricomycotina</taxon>
        <taxon>Agaricomycetes</taxon>
        <taxon>Agaricomycetidae</taxon>
        <taxon>Agaricales</taxon>
        <taxon>Marasmiineae</taxon>
        <taxon>Mycenaceae</taxon>
        <taxon>Mycena</taxon>
    </lineage>
</organism>
<feature type="transmembrane region" description="Helical" evidence="1">
    <location>
        <begin position="32"/>
        <end position="53"/>
    </location>
</feature>
<evidence type="ECO:0000313" key="3">
    <source>
        <dbReference type="Proteomes" id="UP001221757"/>
    </source>
</evidence>
<dbReference type="Proteomes" id="UP001221757">
    <property type="component" value="Unassembled WGS sequence"/>
</dbReference>
<feature type="transmembrane region" description="Helical" evidence="1">
    <location>
        <begin position="350"/>
        <end position="372"/>
    </location>
</feature>
<reference evidence="2" key="1">
    <citation type="submission" date="2023-03" db="EMBL/GenBank/DDBJ databases">
        <title>Massive genome expansion in bonnet fungi (Mycena s.s.) driven by repeated elements and novel gene families across ecological guilds.</title>
        <authorList>
            <consortium name="Lawrence Berkeley National Laboratory"/>
            <person name="Harder C.B."/>
            <person name="Miyauchi S."/>
            <person name="Viragh M."/>
            <person name="Kuo A."/>
            <person name="Thoen E."/>
            <person name="Andreopoulos B."/>
            <person name="Lu D."/>
            <person name="Skrede I."/>
            <person name="Drula E."/>
            <person name="Henrissat B."/>
            <person name="Morin E."/>
            <person name="Kohler A."/>
            <person name="Barry K."/>
            <person name="LaButti K."/>
            <person name="Morin E."/>
            <person name="Salamov A."/>
            <person name="Lipzen A."/>
            <person name="Mereny Z."/>
            <person name="Hegedus B."/>
            <person name="Baldrian P."/>
            <person name="Stursova M."/>
            <person name="Weitz H."/>
            <person name="Taylor A."/>
            <person name="Grigoriev I.V."/>
            <person name="Nagy L.G."/>
            <person name="Martin F."/>
            <person name="Kauserud H."/>
        </authorList>
    </citation>
    <scope>NUCLEOTIDE SEQUENCE</scope>
    <source>
        <strain evidence="2">CBHHK067</strain>
    </source>
</reference>
<comment type="caution">
    <text evidence="2">The sequence shown here is derived from an EMBL/GenBank/DDBJ whole genome shotgun (WGS) entry which is preliminary data.</text>
</comment>
<evidence type="ECO:0000256" key="1">
    <source>
        <dbReference type="SAM" id="Phobius"/>
    </source>
</evidence>
<dbReference type="AlphaFoldDB" id="A0AAD7GRG9"/>
<keyword evidence="1" id="KW-1133">Transmembrane helix</keyword>
<gene>
    <name evidence="2" type="ORF">B0H17DRAFT_1127267</name>
</gene>
<evidence type="ECO:0000313" key="2">
    <source>
        <dbReference type="EMBL" id="KAJ7703653.1"/>
    </source>
</evidence>
<dbReference type="EMBL" id="JARKIE010000012">
    <property type="protein sequence ID" value="KAJ7703653.1"/>
    <property type="molecule type" value="Genomic_DNA"/>
</dbReference>
<keyword evidence="1" id="KW-0812">Transmembrane</keyword>
<keyword evidence="3" id="KW-1185">Reference proteome</keyword>